<dbReference type="RefSeq" id="WP_234862357.1">
    <property type="nucleotide sequence ID" value="NZ_JAKEVZ010000012.1"/>
</dbReference>
<proteinExistence type="inferred from homology"/>
<sequence>MSLKIYGIKNCDTMKKAFHLLEEKGIAYELMDYKKKAPDSALLSSFAEKLGYDTLVNRKGSTFRQLSDAEKALMDSPSTGLPLLIQKSSIIKRPIALFPDGSVVAGLEGLMEKLP</sequence>
<gene>
    <name evidence="3" type="ORF">L0U89_15520</name>
</gene>
<dbReference type="PANTHER" id="PTHR30041">
    <property type="entry name" value="ARSENATE REDUCTASE"/>
    <property type="match status" value="1"/>
</dbReference>
<comment type="similarity">
    <text evidence="1 2">Belongs to the ArsC family.</text>
</comment>
<evidence type="ECO:0000313" key="3">
    <source>
        <dbReference type="EMBL" id="MCF1752469.1"/>
    </source>
</evidence>
<accession>A0ABS9BWM3</accession>
<protein>
    <submittedName>
        <fullName evidence="3">Arsenate reductase</fullName>
    </submittedName>
</protein>
<name>A0ABS9BWM3_9BACT</name>
<evidence type="ECO:0000313" key="4">
    <source>
        <dbReference type="Proteomes" id="UP001201449"/>
    </source>
</evidence>
<organism evidence="3 4">
    <name type="scientific">Mariniradius sediminis</name>
    <dbReference type="NCBI Taxonomy" id="2909237"/>
    <lineage>
        <taxon>Bacteria</taxon>
        <taxon>Pseudomonadati</taxon>
        <taxon>Bacteroidota</taxon>
        <taxon>Cytophagia</taxon>
        <taxon>Cytophagales</taxon>
        <taxon>Cyclobacteriaceae</taxon>
        <taxon>Mariniradius</taxon>
    </lineage>
</organism>
<dbReference type="Proteomes" id="UP001201449">
    <property type="component" value="Unassembled WGS sequence"/>
</dbReference>
<dbReference type="PANTHER" id="PTHR30041:SF8">
    <property type="entry name" value="PROTEIN YFFB"/>
    <property type="match status" value="1"/>
</dbReference>
<comment type="caution">
    <text evidence="3">The sequence shown here is derived from an EMBL/GenBank/DDBJ whole genome shotgun (WGS) entry which is preliminary data.</text>
</comment>
<evidence type="ECO:0000256" key="1">
    <source>
        <dbReference type="ARBA" id="ARBA00007198"/>
    </source>
</evidence>
<dbReference type="PROSITE" id="PS51353">
    <property type="entry name" value="ARSC"/>
    <property type="match status" value="1"/>
</dbReference>
<dbReference type="Gene3D" id="3.40.30.10">
    <property type="entry name" value="Glutaredoxin"/>
    <property type="match status" value="1"/>
</dbReference>
<dbReference type="SUPFAM" id="SSF52833">
    <property type="entry name" value="Thioredoxin-like"/>
    <property type="match status" value="1"/>
</dbReference>
<reference evidence="3 4" key="1">
    <citation type="submission" date="2022-01" db="EMBL/GenBank/DDBJ databases">
        <title>Mariniradius saccharolyticus sp. nov., isolated from sediment of a river.</title>
        <authorList>
            <person name="Liu H."/>
        </authorList>
    </citation>
    <scope>NUCLEOTIDE SEQUENCE [LARGE SCALE GENOMIC DNA]</scope>
    <source>
        <strain evidence="3 4">RY-2</strain>
    </source>
</reference>
<dbReference type="Pfam" id="PF03960">
    <property type="entry name" value="ArsC"/>
    <property type="match status" value="1"/>
</dbReference>
<keyword evidence="4" id="KW-1185">Reference proteome</keyword>
<dbReference type="InterPro" id="IPR006660">
    <property type="entry name" value="Arsenate_reductase-like"/>
</dbReference>
<dbReference type="EMBL" id="JAKEVZ010000012">
    <property type="protein sequence ID" value="MCF1752469.1"/>
    <property type="molecule type" value="Genomic_DNA"/>
</dbReference>
<dbReference type="InterPro" id="IPR036249">
    <property type="entry name" value="Thioredoxin-like_sf"/>
</dbReference>
<evidence type="ECO:0000256" key="2">
    <source>
        <dbReference type="PROSITE-ProRule" id="PRU01282"/>
    </source>
</evidence>